<comment type="similarity">
    <text evidence="2">Belongs to the EMC1 family.</text>
</comment>
<evidence type="ECO:0000256" key="4">
    <source>
        <dbReference type="ARBA" id="ARBA00022692"/>
    </source>
</evidence>
<gene>
    <name evidence="12" type="ORF">CCAE0312_LOCUS10035</name>
</gene>
<evidence type="ECO:0000256" key="10">
    <source>
        <dbReference type="SAM" id="Phobius"/>
    </source>
</evidence>
<comment type="subcellular location">
    <subcellularLocation>
        <location evidence="1">Endoplasmic reticulum membrane</location>
        <topology evidence="1">Single-pass type I membrane protein</topology>
    </subcellularLocation>
</comment>
<evidence type="ECO:0000256" key="7">
    <source>
        <dbReference type="ARBA" id="ARBA00022989"/>
    </source>
</evidence>
<keyword evidence="8 10" id="KW-0472">Membrane</keyword>
<evidence type="ECO:0000256" key="8">
    <source>
        <dbReference type="ARBA" id="ARBA00023136"/>
    </source>
</evidence>
<accession>A0A7S1TKV2</accession>
<keyword evidence="6" id="KW-0256">Endoplasmic reticulum</keyword>
<name>A0A7S1TKV2_9RHOD</name>
<dbReference type="InterPro" id="IPR011678">
    <property type="entry name" value="EMC1_C"/>
</dbReference>
<dbReference type="PANTHER" id="PTHR21573:SF0">
    <property type="entry name" value="ER MEMBRANE PROTEIN COMPLEX SUBUNIT 1"/>
    <property type="match status" value="1"/>
</dbReference>
<evidence type="ECO:0000256" key="1">
    <source>
        <dbReference type="ARBA" id="ARBA00004115"/>
    </source>
</evidence>
<protein>
    <recommendedName>
        <fullName evidence="3">ER membrane protein complex subunit 1</fullName>
    </recommendedName>
</protein>
<feature type="domain" description="ER membrane protein complex subunit 1 C-terminal" evidence="11">
    <location>
        <begin position="283"/>
        <end position="508"/>
    </location>
</feature>
<keyword evidence="5" id="KW-0732">Signal</keyword>
<evidence type="ECO:0000256" key="9">
    <source>
        <dbReference type="ARBA" id="ARBA00023180"/>
    </source>
</evidence>
<keyword evidence="9" id="KW-0325">Glycoprotein</keyword>
<proteinExistence type="inferred from homology"/>
<feature type="transmembrane region" description="Helical" evidence="10">
    <location>
        <begin position="479"/>
        <end position="498"/>
    </location>
</feature>
<dbReference type="InterPro" id="IPR026895">
    <property type="entry name" value="EMC1"/>
</dbReference>
<sequence length="509" mass="56109">MEGLSMVQEVELAEKVLSESSIRGRTALVSNWKENIGRIAFSFSALEDRPIGLLSEHGLLFCLATTMEKEVKWRQDLLPLEGEDVILRRFLRYIAGLFVVVSTSNTKTFIFAFTPSNGSLVSTFKFENSTAQVHPLGSSSLATRSTLGSVSYWNLGGDHIDDKTQSSICWIDVRRDAIVGTIMKGSDLNMLQRSQQWRVTIPGNRKVIAMTSSGQPVTVPVRSLGNRSVLHKYQNPNLIVVGMTGTENQTSFLEISLIDGATGSILASRSHVQAGEPVSVTQAENFVVYSFWSERENRQELHVLDLLSSGAHWMGETIAKALMGEHWIVPLYLGWIKPASLEPERLSNVLDTSFYASEPIVAMAVTSTKLGITAKSVLIGTSSGRVTPVSRFVLDPRRPRRTPDMTEQAEFLFPYYPHVPLVAIQGGQDPGVVGLRKILSFPAQERESTTHIFAIGVDVSYSQFAPAGKFDTLSDDFNAGALVATLSIFGLATIWIYITAHRKILRTQL</sequence>
<dbReference type="Pfam" id="PF07774">
    <property type="entry name" value="EMC1_C"/>
    <property type="match status" value="1"/>
</dbReference>
<evidence type="ECO:0000256" key="3">
    <source>
        <dbReference type="ARBA" id="ARBA00020824"/>
    </source>
</evidence>
<evidence type="ECO:0000313" key="12">
    <source>
        <dbReference type="EMBL" id="CAD9237936.1"/>
    </source>
</evidence>
<dbReference type="AlphaFoldDB" id="A0A7S1TKV2"/>
<reference evidence="12" key="1">
    <citation type="submission" date="2021-01" db="EMBL/GenBank/DDBJ databases">
        <authorList>
            <person name="Corre E."/>
            <person name="Pelletier E."/>
            <person name="Niang G."/>
            <person name="Scheremetjew M."/>
            <person name="Finn R."/>
            <person name="Kale V."/>
            <person name="Holt S."/>
            <person name="Cochrane G."/>
            <person name="Meng A."/>
            <person name="Brown T."/>
            <person name="Cohen L."/>
        </authorList>
    </citation>
    <scope>NUCLEOTIDE SEQUENCE</scope>
    <source>
        <strain evidence="12">SAG 36.94</strain>
    </source>
</reference>
<organism evidence="12">
    <name type="scientific">Compsopogon caeruleus</name>
    <dbReference type="NCBI Taxonomy" id="31354"/>
    <lineage>
        <taxon>Eukaryota</taxon>
        <taxon>Rhodophyta</taxon>
        <taxon>Compsopogonophyceae</taxon>
        <taxon>Compsopogonales</taxon>
        <taxon>Compsopogonaceae</taxon>
        <taxon>Compsopogon</taxon>
    </lineage>
</organism>
<dbReference type="GO" id="GO:0072546">
    <property type="term" value="C:EMC complex"/>
    <property type="evidence" value="ECO:0007669"/>
    <property type="project" value="InterPro"/>
</dbReference>
<dbReference type="GO" id="GO:0034975">
    <property type="term" value="P:protein folding in endoplasmic reticulum"/>
    <property type="evidence" value="ECO:0007669"/>
    <property type="project" value="TreeGrafter"/>
</dbReference>
<evidence type="ECO:0000256" key="2">
    <source>
        <dbReference type="ARBA" id="ARBA00007904"/>
    </source>
</evidence>
<dbReference type="PANTHER" id="PTHR21573">
    <property type="entry name" value="ER MEMBRANE PROTEIN COMPLEX SUBUNIT 1"/>
    <property type="match status" value="1"/>
</dbReference>
<keyword evidence="7 10" id="KW-1133">Transmembrane helix</keyword>
<evidence type="ECO:0000259" key="11">
    <source>
        <dbReference type="Pfam" id="PF07774"/>
    </source>
</evidence>
<keyword evidence="4 10" id="KW-0812">Transmembrane</keyword>
<evidence type="ECO:0000256" key="6">
    <source>
        <dbReference type="ARBA" id="ARBA00022824"/>
    </source>
</evidence>
<dbReference type="EMBL" id="HBGH01018030">
    <property type="protein sequence ID" value="CAD9237936.1"/>
    <property type="molecule type" value="Transcribed_RNA"/>
</dbReference>
<evidence type="ECO:0000256" key="5">
    <source>
        <dbReference type="ARBA" id="ARBA00022729"/>
    </source>
</evidence>